<dbReference type="EMBL" id="CP089984">
    <property type="protein sequence ID" value="WXB12868.1"/>
    <property type="molecule type" value="Genomic_DNA"/>
</dbReference>
<gene>
    <name evidence="4" type="ORF">LZC94_34075</name>
</gene>
<dbReference type="Gene3D" id="1.10.287.470">
    <property type="entry name" value="Helix hairpin bin"/>
    <property type="match status" value="1"/>
</dbReference>
<dbReference type="PROSITE" id="PS51257">
    <property type="entry name" value="PROKAR_LIPOPROTEIN"/>
    <property type="match status" value="1"/>
</dbReference>
<comment type="similarity">
    <text evidence="1">Belongs to the membrane fusion protein (MFP) (TC 8.A.1) family.</text>
</comment>
<evidence type="ECO:0000256" key="1">
    <source>
        <dbReference type="ARBA" id="ARBA00009477"/>
    </source>
</evidence>
<dbReference type="Gene3D" id="2.40.50.100">
    <property type="match status" value="1"/>
</dbReference>
<name>A0ABZ2LSN6_9BACT</name>
<dbReference type="Gene3D" id="2.40.420.20">
    <property type="match status" value="1"/>
</dbReference>
<sequence>MRKLYVLVVIGTLLGCGKGAGGGEGQPGGAGGAPKMPVEVQTLQEESLSDGAEYLAQLVSRHQVAIYPQVTGVVVQILAKPGDQVKQGAALIQIDPRREAANLANQVAAKEQREASLELAKRNEERATRLFREGLVSQAQFDQARSSRVVAEADVNAQAASIAAQSSQLNFFRIVAPFNGTLGDIPVKLGDMVSSNMKLTSIADNKNLEAYVNLPVERLGELGDKSRIEILDPAGKVLGQAPVNFIAPETNPAVQSVLIKAVIPNESGVLRAAQVARARVVFKTQPGVRVLASTIIRQVGQYFVFVVENADGGAVVRQRPVELGGLDDNRYTVIKGLKAGDKIATTQLQKLQDGAPVDPKESASTASSKQ</sequence>
<proteinExistence type="inferred from homology"/>
<feature type="region of interest" description="Disordered" evidence="2">
    <location>
        <begin position="350"/>
        <end position="370"/>
    </location>
</feature>
<evidence type="ECO:0000313" key="4">
    <source>
        <dbReference type="EMBL" id="WXB12868.1"/>
    </source>
</evidence>
<dbReference type="PANTHER" id="PTHR30469">
    <property type="entry name" value="MULTIDRUG RESISTANCE PROTEIN MDTA"/>
    <property type="match status" value="1"/>
</dbReference>
<protein>
    <submittedName>
        <fullName evidence="4">Efflux RND transporter periplasmic adaptor subunit</fullName>
    </submittedName>
</protein>
<evidence type="ECO:0000256" key="2">
    <source>
        <dbReference type="SAM" id="MobiDB-lite"/>
    </source>
</evidence>
<dbReference type="InterPro" id="IPR058625">
    <property type="entry name" value="MdtA-like_BSH"/>
</dbReference>
<dbReference type="SUPFAM" id="SSF111369">
    <property type="entry name" value="HlyD-like secretion proteins"/>
    <property type="match status" value="1"/>
</dbReference>
<dbReference type="NCBIfam" id="TIGR01730">
    <property type="entry name" value="RND_mfp"/>
    <property type="match status" value="1"/>
</dbReference>
<dbReference type="InterPro" id="IPR006143">
    <property type="entry name" value="RND_pump_MFP"/>
</dbReference>
<dbReference type="Proteomes" id="UP001370348">
    <property type="component" value="Chromosome"/>
</dbReference>
<keyword evidence="5" id="KW-1185">Reference proteome</keyword>
<dbReference type="PANTHER" id="PTHR30469:SF39">
    <property type="entry name" value="SLL0180 PROTEIN"/>
    <property type="match status" value="1"/>
</dbReference>
<evidence type="ECO:0000313" key="5">
    <source>
        <dbReference type="Proteomes" id="UP001370348"/>
    </source>
</evidence>
<dbReference type="Gene3D" id="2.40.30.170">
    <property type="match status" value="1"/>
</dbReference>
<organism evidence="4 5">
    <name type="scientific">Pendulispora albinea</name>
    <dbReference type="NCBI Taxonomy" id="2741071"/>
    <lineage>
        <taxon>Bacteria</taxon>
        <taxon>Pseudomonadati</taxon>
        <taxon>Myxococcota</taxon>
        <taxon>Myxococcia</taxon>
        <taxon>Myxococcales</taxon>
        <taxon>Sorangiineae</taxon>
        <taxon>Pendulisporaceae</taxon>
        <taxon>Pendulispora</taxon>
    </lineage>
</organism>
<feature type="domain" description="Multidrug resistance protein MdtA-like barrel-sandwich hybrid" evidence="3">
    <location>
        <begin position="63"/>
        <end position="200"/>
    </location>
</feature>
<dbReference type="RefSeq" id="WP_394822487.1">
    <property type="nucleotide sequence ID" value="NZ_CP089984.1"/>
</dbReference>
<accession>A0ABZ2LSN6</accession>
<reference evidence="4 5" key="1">
    <citation type="submission" date="2021-12" db="EMBL/GenBank/DDBJ databases">
        <title>Discovery of the Pendulisporaceae a myxobacterial family with distinct sporulation behavior and unique specialized metabolism.</title>
        <authorList>
            <person name="Garcia R."/>
            <person name="Popoff A."/>
            <person name="Bader C.D."/>
            <person name="Loehr J."/>
            <person name="Walesch S."/>
            <person name="Walt C."/>
            <person name="Boldt J."/>
            <person name="Bunk B."/>
            <person name="Haeckl F.J.F.P.J."/>
            <person name="Gunesch A.P."/>
            <person name="Birkelbach J."/>
            <person name="Nuebel U."/>
            <person name="Pietschmann T."/>
            <person name="Bach T."/>
            <person name="Mueller R."/>
        </authorList>
    </citation>
    <scope>NUCLEOTIDE SEQUENCE [LARGE SCALE GENOMIC DNA]</scope>
    <source>
        <strain evidence="4 5">MSr11954</strain>
    </source>
</reference>
<evidence type="ECO:0000259" key="3">
    <source>
        <dbReference type="Pfam" id="PF25917"/>
    </source>
</evidence>
<dbReference type="Pfam" id="PF25917">
    <property type="entry name" value="BSH_RND"/>
    <property type="match status" value="1"/>
</dbReference>